<dbReference type="GO" id="GO:0006891">
    <property type="term" value="P:intra-Golgi vesicle-mediated transport"/>
    <property type="evidence" value="ECO:0007669"/>
    <property type="project" value="TreeGrafter"/>
</dbReference>
<keyword evidence="2" id="KW-1185">Reference proteome</keyword>
<accession>A0A1Y3B4F4</accession>
<dbReference type="PANTHER" id="PTHR13251:SF3">
    <property type="entry name" value="TRAFFICKING PROTEIN PARTICLE COMPLEX SUBUNIT 10"/>
    <property type="match status" value="1"/>
</dbReference>
<dbReference type="GO" id="GO:0005829">
    <property type="term" value="C:cytosol"/>
    <property type="evidence" value="ECO:0007669"/>
    <property type="project" value="GOC"/>
</dbReference>
<reference evidence="1 2" key="1">
    <citation type="submission" date="2017-03" db="EMBL/GenBank/DDBJ databases">
        <title>Genome Survey of Euroglyphus maynei.</title>
        <authorList>
            <person name="Arlian L.G."/>
            <person name="Morgan M.S."/>
            <person name="Rider S.D."/>
        </authorList>
    </citation>
    <scope>NUCLEOTIDE SEQUENCE [LARGE SCALE GENOMIC DNA]</scope>
    <source>
        <strain evidence="1">Arlian Lab</strain>
        <tissue evidence="1">Whole body</tissue>
    </source>
</reference>
<dbReference type="EMBL" id="MUJZ01046902">
    <property type="protein sequence ID" value="OTF74476.1"/>
    <property type="molecule type" value="Genomic_DNA"/>
</dbReference>
<dbReference type="GO" id="GO:0034498">
    <property type="term" value="P:early endosome to Golgi transport"/>
    <property type="evidence" value="ECO:0007669"/>
    <property type="project" value="TreeGrafter"/>
</dbReference>
<feature type="non-terminal residue" evidence="1">
    <location>
        <position position="174"/>
    </location>
</feature>
<sequence>MLEISMTPGGIACWVFLSVLEILHKCERYSDSSQLESYSYHTVGLWSYARDNLIELGKICNLMPDNNNNNSTIYGDDIKSTNSTRSSSYSSEHLHRMVELVAGMGADPHVRPSSSSQNEVNWMSPQERLKDALSSPESFLRHYLEITELTMGTYKHIGHIRCARLIGKQLAELN</sequence>
<dbReference type="OrthoDB" id="6511712at2759"/>
<comment type="caution">
    <text evidence="1">The sequence shown here is derived from an EMBL/GenBank/DDBJ whole genome shotgun (WGS) entry which is preliminary data.</text>
</comment>
<protein>
    <submittedName>
        <fullName evidence="1">Uncharacterized protein</fullName>
    </submittedName>
</protein>
<dbReference type="GO" id="GO:1990071">
    <property type="term" value="C:TRAPPII protein complex"/>
    <property type="evidence" value="ECO:0007669"/>
    <property type="project" value="InterPro"/>
</dbReference>
<dbReference type="PANTHER" id="PTHR13251">
    <property type="entry name" value="EPILEPSY HOLOPROSENCEPHALY CANDIDATE 1/TMEM1"/>
    <property type="match status" value="1"/>
</dbReference>
<dbReference type="Proteomes" id="UP000194236">
    <property type="component" value="Unassembled WGS sequence"/>
</dbReference>
<gene>
    <name evidence="1" type="ORF">BLA29_009594</name>
</gene>
<evidence type="ECO:0000313" key="2">
    <source>
        <dbReference type="Proteomes" id="UP000194236"/>
    </source>
</evidence>
<dbReference type="InterPro" id="IPR045126">
    <property type="entry name" value="TRAPPC10/Trs130"/>
</dbReference>
<name>A0A1Y3B4F4_EURMA</name>
<evidence type="ECO:0000313" key="1">
    <source>
        <dbReference type="EMBL" id="OTF74476.1"/>
    </source>
</evidence>
<dbReference type="AlphaFoldDB" id="A0A1Y3B4F4"/>
<organism evidence="1 2">
    <name type="scientific">Euroglyphus maynei</name>
    <name type="common">Mayne's house dust mite</name>
    <dbReference type="NCBI Taxonomy" id="6958"/>
    <lineage>
        <taxon>Eukaryota</taxon>
        <taxon>Metazoa</taxon>
        <taxon>Ecdysozoa</taxon>
        <taxon>Arthropoda</taxon>
        <taxon>Chelicerata</taxon>
        <taxon>Arachnida</taxon>
        <taxon>Acari</taxon>
        <taxon>Acariformes</taxon>
        <taxon>Sarcoptiformes</taxon>
        <taxon>Astigmata</taxon>
        <taxon>Psoroptidia</taxon>
        <taxon>Analgoidea</taxon>
        <taxon>Pyroglyphidae</taxon>
        <taxon>Pyroglyphinae</taxon>
        <taxon>Euroglyphus</taxon>
    </lineage>
</organism>
<proteinExistence type="predicted"/>